<dbReference type="InterPro" id="IPR036388">
    <property type="entry name" value="WH-like_DNA-bd_sf"/>
</dbReference>
<keyword evidence="6" id="KW-1185">Reference proteome</keyword>
<dbReference type="SUPFAM" id="SSF46785">
    <property type="entry name" value="Winged helix' DNA-binding domain"/>
    <property type="match status" value="1"/>
</dbReference>
<protein>
    <submittedName>
        <fullName evidence="5">FadR/GntR family transcriptional regulator</fullName>
    </submittedName>
</protein>
<dbReference type="EMBL" id="JBHSLD010000009">
    <property type="protein sequence ID" value="MFC5381206.1"/>
    <property type="molecule type" value="Genomic_DNA"/>
</dbReference>
<proteinExistence type="predicted"/>
<dbReference type="Proteomes" id="UP001596122">
    <property type="component" value="Unassembled WGS sequence"/>
</dbReference>
<feature type="domain" description="HTH gntR-type" evidence="4">
    <location>
        <begin position="7"/>
        <end position="77"/>
    </location>
</feature>
<dbReference type="InterPro" id="IPR011711">
    <property type="entry name" value="GntR_C"/>
</dbReference>
<evidence type="ECO:0000256" key="1">
    <source>
        <dbReference type="ARBA" id="ARBA00023015"/>
    </source>
</evidence>
<accession>A0ABW0GQT3</accession>
<evidence type="ECO:0000256" key="3">
    <source>
        <dbReference type="ARBA" id="ARBA00023163"/>
    </source>
</evidence>
<sequence length="230" mass="24625">MPTQAPATRAQALAGEVERTIAAEGLTAGDPVGTIDGWRLRSGFGRATVSEAVRLLVDRGVVEVRPGRGGGVFVAGTGPVVRLRHTLLSVHGHATTLADALAIREALEPLVVADAARSRTAADLRRLRSRLRPLEAAVDDHDAFVRAVWSLHEAIAKVTPNEMLRAMYLATLEVIDRCSEQARSDADDPATAAAYRRDRLEVHRELVDAIADGDEDVVARALARHRGGAT</sequence>
<dbReference type="SMART" id="SM00895">
    <property type="entry name" value="FCD"/>
    <property type="match status" value="1"/>
</dbReference>
<evidence type="ECO:0000256" key="2">
    <source>
        <dbReference type="ARBA" id="ARBA00023125"/>
    </source>
</evidence>
<organism evidence="5 6">
    <name type="scientific">Aquipuribacter nitratireducens</name>
    <dbReference type="NCBI Taxonomy" id="650104"/>
    <lineage>
        <taxon>Bacteria</taxon>
        <taxon>Bacillati</taxon>
        <taxon>Actinomycetota</taxon>
        <taxon>Actinomycetes</taxon>
        <taxon>Micrococcales</taxon>
        <taxon>Intrasporangiaceae</taxon>
        <taxon>Aquipuribacter</taxon>
    </lineage>
</organism>
<reference evidence="6" key="1">
    <citation type="journal article" date="2019" name="Int. J. Syst. Evol. Microbiol.">
        <title>The Global Catalogue of Microorganisms (GCM) 10K type strain sequencing project: providing services to taxonomists for standard genome sequencing and annotation.</title>
        <authorList>
            <consortium name="The Broad Institute Genomics Platform"/>
            <consortium name="The Broad Institute Genome Sequencing Center for Infectious Disease"/>
            <person name="Wu L."/>
            <person name="Ma J."/>
        </authorList>
    </citation>
    <scope>NUCLEOTIDE SEQUENCE [LARGE SCALE GENOMIC DNA]</scope>
    <source>
        <strain evidence="6">CCUG 43114</strain>
    </source>
</reference>
<keyword evidence="1" id="KW-0805">Transcription regulation</keyword>
<dbReference type="InterPro" id="IPR008920">
    <property type="entry name" value="TF_FadR/GntR_C"/>
</dbReference>
<dbReference type="Gene3D" id="1.20.120.530">
    <property type="entry name" value="GntR ligand-binding domain-like"/>
    <property type="match status" value="1"/>
</dbReference>
<dbReference type="PROSITE" id="PS50949">
    <property type="entry name" value="HTH_GNTR"/>
    <property type="match status" value="1"/>
</dbReference>
<dbReference type="RefSeq" id="WP_340270639.1">
    <property type="nucleotide sequence ID" value="NZ_JBBEOG010000007.1"/>
</dbReference>
<dbReference type="PANTHER" id="PTHR43537">
    <property type="entry name" value="TRANSCRIPTIONAL REGULATOR, GNTR FAMILY"/>
    <property type="match status" value="1"/>
</dbReference>
<gene>
    <name evidence="5" type="ORF">ACFPJ6_10415</name>
</gene>
<dbReference type="InterPro" id="IPR000524">
    <property type="entry name" value="Tscrpt_reg_HTH_GntR"/>
</dbReference>
<dbReference type="SUPFAM" id="SSF48008">
    <property type="entry name" value="GntR ligand-binding domain-like"/>
    <property type="match status" value="1"/>
</dbReference>
<evidence type="ECO:0000259" key="4">
    <source>
        <dbReference type="PROSITE" id="PS50949"/>
    </source>
</evidence>
<comment type="caution">
    <text evidence="5">The sequence shown here is derived from an EMBL/GenBank/DDBJ whole genome shotgun (WGS) entry which is preliminary data.</text>
</comment>
<dbReference type="InterPro" id="IPR036390">
    <property type="entry name" value="WH_DNA-bd_sf"/>
</dbReference>
<keyword evidence="2" id="KW-0238">DNA-binding</keyword>
<dbReference type="PANTHER" id="PTHR43537:SF5">
    <property type="entry name" value="UXU OPERON TRANSCRIPTIONAL REGULATOR"/>
    <property type="match status" value="1"/>
</dbReference>
<keyword evidence="3" id="KW-0804">Transcription</keyword>
<dbReference type="Pfam" id="PF07729">
    <property type="entry name" value="FCD"/>
    <property type="match status" value="1"/>
</dbReference>
<name>A0ABW0GQT3_9MICO</name>
<dbReference type="Gene3D" id="1.10.10.10">
    <property type="entry name" value="Winged helix-like DNA-binding domain superfamily/Winged helix DNA-binding domain"/>
    <property type="match status" value="1"/>
</dbReference>
<evidence type="ECO:0000313" key="5">
    <source>
        <dbReference type="EMBL" id="MFC5381206.1"/>
    </source>
</evidence>
<evidence type="ECO:0000313" key="6">
    <source>
        <dbReference type="Proteomes" id="UP001596122"/>
    </source>
</evidence>